<sequence length="369" mass="43342">MQMLTKNRRDFLKMGFKLTTLLVFNPFNKLFKIKDPKWPTWESLIDYARWCPNIHNLQPHRIKIISETEAYLYYDPARLLPIGDPRCVFVTVAMGIFIEHLSIAAAVHRVKVELVEVYKPITTQATSYTRFARLKLVESSEKEELNSALILERRTSRSQYDGLPLKEAVLSKLKSQSQKFDHDFFYSNDKEMIDFTVKLNQQTLFEDLSSTSNRKELDHLFRYTKQEAATRRDGLWARCMGFPGLLMKSVFRHPERWSEGIKKTMLTDYYRASFKGTATVCWLSGHFDNTNDWLRAGQMLARNWLLITKEKAYIQPFGSLITNASAYEQITKKLNQTKEQKKIWMIFRAGYSKEPARSFRLNTNEIIIR</sequence>
<organism evidence="1 2">
    <name type="scientific">Pedobacter frigidisoli</name>
    <dbReference type="NCBI Taxonomy" id="2530455"/>
    <lineage>
        <taxon>Bacteria</taxon>
        <taxon>Pseudomonadati</taxon>
        <taxon>Bacteroidota</taxon>
        <taxon>Sphingobacteriia</taxon>
        <taxon>Sphingobacteriales</taxon>
        <taxon>Sphingobacteriaceae</taxon>
        <taxon>Pedobacter</taxon>
    </lineage>
</organism>
<evidence type="ECO:0000313" key="2">
    <source>
        <dbReference type="Proteomes" id="UP000291485"/>
    </source>
</evidence>
<protein>
    <recommendedName>
        <fullName evidence="3">Nitroreductase family protein</fullName>
    </recommendedName>
</protein>
<keyword evidence="2" id="KW-1185">Reference proteome</keyword>
<dbReference type="AlphaFoldDB" id="A0A4R0P1V6"/>
<gene>
    <name evidence="1" type="ORF">EZ449_15180</name>
</gene>
<dbReference type="Gene3D" id="3.40.109.10">
    <property type="entry name" value="NADH Oxidase"/>
    <property type="match status" value="1"/>
</dbReference>
<dbReference type="InterPro" id="IPR000415">
    <property type="entry name" value="Nitroreductase-like"/>
</dbReference>
<evidence type="ECO:0000313" key="1">
    <source>
        <dbReference type="EMBL" id="TCD07130.1"/>
    </source>
</evidence>
<dbReference type="Proteomes" id="UP000291485">
    <property type="component" value="Unassembled WGS sequence"/>
</dbReference>
<reference evidence="1 2" key="1">
    <citation type="submission" date="2019-02" db="EMBL/GenBank/DDBJ databases">
        <title>Pedobacter sp. RP-3-11 sp. nov., isolated from Arctic soil.</title>
        <authorList>
            <person name="Dahal R.H."/>
        </authorList>
    </citation>
    <scope>NUCLEOTIDE SEQUENCE [LARGE SCALE GENOMIC DNA]</scope>
    <source>
        <strain evidence="1 2">RP-3-11</strain>
    </source>
</reference>
<proteinExistence type="predicted"/>
<name>A0A4R0P1V6_9SPHI</name>
<comment type="caution">
    <text evidence="1">The sequence shown here is derived from an EMBL/GenBank/DDBJ whole genome shotgun (WGS) entry which is preliminary data.</text>
</comment>
<dbReference type="EMBL" id="SJSN01000011">
    <property type="protein sequence ID" value="TCD07130.1"/>
    <property type="molecule type" value="Genomic_DNA"/>
</dbReference>
<dbReference type="SUPFAM" id="SSF55469">
    <property type="entry name" value="FMN-dependent nitroreductase-like"/>
    <property type="match status" value="1"/>
</dbReference>
<dbReference type="GO" id="GO:0016491">
    <property type="term" value="F:oxidoreductase activity"/>
    <property type="evidence" value="ECO:0007669"/>
    <property type="project" value="InterPro"/>
</dbReference>
<accession>A0A4R0P1V6</accession>
<evidence type="ECO:0008006" key="3">
    <source>
        <dbReference type="Google" id="ProtNLM"/>
    </source>
</evidence>